<dbReference type="EMBL" id="BMCU01000002">
    <property type="protein sequence ID" value="GGG10713.1"/>
    <property type="molecule type" value="Genomic_DNA"/>
</dbReference>
<evidence type="ECO:0000313" key="3">
    <source>
        <dbReference type="Proteomes" id="UP000654257"/>
    </source>
</evidence>
<sequence length="191" mass="20151">MHLIGTAQTPLGGDEICVDVRVEAGARLVLRSVAATVALPSRETDLSSASWTFDVADGASLVFDPQPTIVASTADHRTVTRVVMARSASVVVRERVRIGRSNESAGRWSGALNVDVEGRPRLRHRLELGRGAAGHDVLFAPSALVSTLHIGDDEADTVTVDGHRLDRTTVRLPLAGGGSLCTWLGGELPSS</sequence>
<evidence type="ECO:0000256" key="1">
    <source>
        <dbReference type="ARBA" id="ARBA00023186"/>
    </source>
</evidence>
<proteinExistence type="predicted"/>
<comment type="caution">
    <text evidence="2">The sequence shown here is derived from an EMBL/GenBank/DDBJ whole genome shotgun (WGS) entry which is preliminary data.</text>
</comment>
<protein>
    <submittedName>
        <fullName evidence="2">Urease accessory protein</fullName>
    </submittedName>
</protein>
<dbReference type="GO" id="GO:0016151">
    <property type="term" value="F:nickel cation binding"/>
    <property type="evidence" value="ECO:0007669"/>
    <property type="project" value="InterPro"/>
</dbReference>
<reference evidence="2" key="1">
    <citation type="journal article" date="2014" name="Int. J. Syst. Evol. Microbiol.">
        <title>Complete genome sequence of Corynebacterium casei LMG S-19264T (=DSM 44701T), isolated from a smear-ripened cheese.</title>
        <authorList>
            <consortium name="US DOE Joint Genome Institute (JGI-PGF)"/>
            <person name="Walter F."/>
            <person name="Albersmeier A."/>
            <person name="Kalinowski J."/>
            <person name="Ruckert C."/>
        </authorList>
    </citation>
    <scope>NUCLEOTIDE SEQUENCE</scope>
    <source>
        <strain evidence="2">CCM 7905</strain>
    </source>
</reference>
<keyword evidence="3" id="KW-1185">Reference proteome</keyword>
<evidence type="ECO:0000313" key="2">
    <source>
        <dbReference type="EMBL" id="GGG10713.1"/>
    </source>
</evidence>
<dbReference type="AlphaFoldDB" id="A0A917FW63"/>
<dbReference type="Pfam" id="PF01774">
    <property type="entry name" value="UreD"/>
    <property type="match status" value="1"/>
</dbReference>
<gene>
    <name evidence="2" type="ORF">GCM10007304_25980</name>
</gene>
<name>A0A917FW63_9NOCA</name>
<accession>A0A917FW63</accession>
<keyword evidence="1" id="KW-0143">Chaperone</keyword>
<dbReference type="InterPro" id="IPR002669">
    <property type="entry name" value="UreD"/>
</dbReference>
<organism evidence="2 3">
    <name type="scientific">Rhodococcoides trifolii</name>
    <dbReference type="NCBI Taxonomy" id="908250"/>
    <lineage>
        <taxon>Bacteria</taxon>
        <taxon>Bacillati</taxon>
        <taxon>Actinomycetota</taxon>
        <taxon>Actinomycetes</taxon>
        <taxon>Mycobacteriales</taxon>
        <taxon>Nocardiaceae</taxon>
        <taxon>Rhodococcoides</taxon>
    </lineage>
</organism>
<reference evidence="2" key="2">
    <citation type="submission" date="2020-09" db="EMBL/GenBank/DDBJ databases">
        <authorList>
            <person name="Sun Q."/>
            <person name="Sedlacek I."/>
        </authorList>
    </citation>
    <scope>NUCLEOTIDE SEQUENCE</scope>
    <source>
        <strain evidence="2">CCM 7905</strain>
    </source>
</reference>
<dbReference type="Proteomes" id="UP000654257">
    <property type="component" value="Unassembled WGS sequence"/>
</dbReference>